<protein>
    <recommendedName>
        <fullName evidence="3">peptidylprolyl isomerase</fullName>
        <ecNumber evidence="3">5.2.1.8</ecNumber>
    </recommendedName>
</protein>
<keyword evidence="6" id="KW-0697">Rotamase</keyword>
<feature type="domain" description="5'-3' exonuclease" evidence="11">
    <location>
        <begin position="116"/>
        <end position="420"/>
    </location>
</feature>
<organism evidence="12 13">
    <name type="scientific">Malus baccata</name>
    <name type="common">Siberian crab apple</name>
    <name type="synonym">Pyrus baccata</name>
    <dbReference type="NCBI Taxonomy" id="106549"/>
    <lineage>
        <taxon>Eukaryota</taxon>
        <taxon>Viridiplantae</taxon>
        <taxon>Streptophyta</taxon>
        <taxon>Embryophyta</taxon>
        <taxon>Tracheophyta</taxon>
        <taxon>Spermatophyta</taxon>
        <taxon>Magnoliopsida</taxon>
        <taxon>eudicotyledons</taxon>
        <taxon>Gunneridae</taxon>
        <taxon>Pentapetalae</taxon>
        <taxon>rosids</taxon>
        <taxon>fabids</taxon>
        <taxon>Rosales</taxon>
        <taxon>Rosaceae</taxon>
        <taxon>Amygdaloideae</taxon>
        <taxon>Maleae</taxon>
        <taxon>Malus</taxon>
    </lineage>
</organism>
<dbReference type="Gene3D" id="3.40.50.1010">
    <property type="entry name" value="5'-nuclease"/>
    <property type="match status" value="1"/>
</dbReference>
<dbReference type="InterPro" id="IPR038969">
    <property type="entry name" value="FEN"/>
</dbReference>
<evidence type="ECO:0000259" key="11">
    <source>
        <dbReference type="SMART" id="SM00475"/>
    </source>
</evidence>
<name>A0A540KIM2_MALBA</name>
<dbReference type="SUPFAM" id="SSF102735">
    <property type="entry name" value="Trigger factor ribosome-binding domain"/>
    <property type="match status" value="1"/>
</dbReference>
<evidence type="ECO:0000313" key="13">
    <source>
        <dbReference type="Proteomes" id="UP000315295"/>
    </source>
</evidence>
<evidence type="ECO:0000313" key="12">
    <source>
        <dbReference type="EMBL" id="TQD74075.1"/>
    </source>
</evidence>
<dbReference type="CDD" id="cd09859">
    <property type="entry name" value="PIN_53EXO"/>
    <property type="match status" value="1"/>
</dbReference>
<dbReference type="InterPro" id="IPR036611">
    <property type="entry name" value="Trigger_fac_ribosome-bd_sf"/>
</dbReference>
<dbReference type="InterPro" id="IPR020045">
    <property type="entry name" value="DNA_polI_H3TH"/>
</dbReference>
<comment type="similarity">
    <text evidence="2">Belongs to the FKBP-type PPIase family. Tig subfamily.</text>
</comment>
<comment type="function">
    <text evidence="10">Involved in protein export. Acts as a chaperone by maintaining the newly synthesized protein in an open conformation. Functions as a peptidyl-prolyl cis-trans isomerase.</text>
</comment>
<evidence type="ECO:0000256" key="8">
    <source>
        <dbReference type="ARBA" id="ARBA00023186"/>
    </source>
</evidence>
<dbReference type="SMART" id="SM00279">
    <property type="entry name" value="HhH2"/>
    <property type="match status" value="1"/>
</dbReference>
<keyword evidence="8" id="KW-0143">Chaperone</keyword>
<accession>A0A540KIM2</accession>
<keyword evidence="4" id="KW-0540">Nuclease</keyword>
<dbReference type="STRING" id="106549.A0A540KIM2"/>
<evidence type="ECO:0000256" key="5">
    <source>
        <dbReference type="ARBA" id="ARBA00022801"/>
    </source>
</evidence>
<dbReference type="GO" id="GO:0033567">
    <property type="term" value="P:DNA replication, Okazaki fragment processing"/>
    <property type="evidence" value="ECO:0007669"/>
    <property type="project" value="InterPro"/>
</dbReference>
<evidence type="ECO:0000256" key="4">
    <source>
        <dbReference type="ARBA" id="ARBA00022722"/>
    </source>
</evidence>
<dbReference type="GO" id="GO:0006457">
    <property type="term" value="P:protein folding"/>
    <property type="evidence" value="ECO:0007669"/>
    <property type="project" value="InterPro"/>
</dbReference>
<dbReference type="PANTHER" id="PTHR42646">
    <property type="entry name" value="FLAP ENDONUCLEASE XNI"/>
    <property type="match status" value="1"/>
</dbReference>
<dbReference type="Proteomes" id="UP000315295">
    <property type="component" value="Unassembled WGS sequence"/>
</dbReference>
<dbReference type="GO" id="GO:0008409">
    <property type="term" value="F:5'-3' exonuclease activity"/>
    <property type="evidence" value="ECO:0007669"/>
    <property type="project" value="InterPro"/>
</dbReference>
<dbReference type="CDD" id="cd09898">
    <property type="entry name" value="H3TH_53EXO"/>
    <property type="match status" value="1"/>
</dbReference>
<dbReference type="Gene3D" id="3.30.70.1050">
    <property type="entry name" value="Trigger factor ribosome-binding domain"/>
    <property type="match status" value="1"/>
</dbReference>
<dbReference type="AlphaFoldDB" id="A0A540KIM2"/>
<dbReference type="SMART" id="SM00475">
    <property type="entry name" value="53EXOc"/>
    <property type="match status" value="1"/>
</dbReference>
<evidence type="ECO:0000256" key="6">
    <source>
        <dbReference type="ARBA" id="ARBA00023110"/>
    </source>
</evidence>
<dbReference type="InterPro" id="IPR008918">
    <property type="entry name" value="HhH2"/>
</dbReference>
<dbReference type="EMBL" id="VIEB01001221">
    <property type="protein sequence ID" value="TQD74075.1"/>
    <property type="molecule type" value="Genomic_DNA"/>
</dbReference>
<dbReference type="GO" id="GO:0003755">
    <property type="term" value="F:peptidyl-prolyl cis-trans isomerase activity"/>
    <property type="evidence" value="ECO:0007669"/>
    <property type="project" value="UniProtKB-KW"/>
</dbReference>
<dbReference type="InterPro" id="IPR036279">
    <property type="entry name" value="5-3_exonuclease_C_sf"/>
</dbReference>
<dbReference type="InterPro" id="IPR020046">
    <property type="entry name" value="5-3_exonucl_a-hlix_arch_N"/>
</dbReference>
<keyword evidence="13" id="KW-1185">Reference proteome</keyword>
<keyword evidence="9" id="KW-0413">Isomerase</keyword>
<evidence type="ECO:0000256" key="2">
    <source>
        <dbReference type="ARBA" id="ARBA00005464"/>
    </source>
</evidence>
<dbReference type="GO" id="GO:0015031">
    <property type="term" value="P:protein transport"/>
    <property type="evidence" value="ECO:0007669"/>
    <property type="project" value="InterPro"/>
</dbReference>
<dbReference type="Pfam" id="PF05697">
    <property type="entry name" value="Trigger_N"/>
    <property type="match status" value="1"/>
</dbReference>
<dbReference type="SUPFAM" id="SSF88723">
    <property type="entry name" value="PIN domain-like"/>
    <property type="match status" value="1"/>
</dbReference>
<dbReference type="Pfam" id="PF01367">
    <property type="entry name" value="5_3_exonuc"/>
    <property type="match status" value="1"/>
</dbReference>
<dbReference type="InterPro" id="IPR002421">
    <property type="entry name" value="5-3_exonuclease"/>
</dbReference>
<dbReference type="FunFam" id="3.30.70.1050:FF:000004">
    <property type="entry name" value="Trigger factor"/>
    <property type="match status" value="1"/>
</dbReference>
<dbReference type="FunFam" id="3.40.50.1010:FF:000028">
    <property type="entry name" value="5'-3' exonuclease family protein"/>
    <property type="match status" value="1"/>
</dbReference>
<dbReference type="Pfam" id="PF02739">
    <property type="entry name" value="5_3_exonuc_N"/>
    <property type="match status" value="1"/>
</dbReference>
<gene>
    <name evidence="12" type="ORF">C1H46_040388</name>
</gene>
<keyword evidence="7" id="KW-0238">DNA-binding</keyword>
<reference evidence="12 13" key="1">
    <citation type="journal article" date="2019" name="G3 (Bethesda)">
        <title>Sequencing of a Wild Apple (Malus baccata) Genome Unravels the Differences Between Cultivated and Wild Apple Species Regarding Disease Resistance and Cold Tolerance.</title>
        <authorList>
            <person name="Chen X."/>
        </authorList>
    </citation>
    <scope>NUCLEOTIDE SEQUENCE [LARGE SCALE GENOMIC DNA]</scope>
    <source>
        <strain evidence="13">cv. Shandingzi</strain>
        <tissue evidence="12">Leaves</tissue>
    </source>
</reference>
<dbReference type="InterPro" id="IPR029060">
    <property type="entry name" value="PIN-like_dom_sf"/>
</dbReference>
<keyword evidence="5" id="KW-0378">Hydrolase</keyword>
<dbReference type="GO" id="GO:0017108">
    <property type="term" value="F:5'-flap endonuclease activity"/>
    <property type="evidence" value="ECO:0007669"/>
    <property type="project" value="InterPro"/>
</dbReference>
<proteinExistence type="inferred from homology"/>
<evidence type="ECO:0000256" key="10">
    <source>
        <dbReference type="ARBA" id="ARBA00024849"/>
    </source>
</evidence>
<dbReference type="FunFam" id="1.10.150.20:FF:000003">
    <property type="entry name" value="DNA polymerase I"/>
    <property type="match status" value="1"/>
</dbReference>
<dbReference type="GO" id="GO:0003677">
    <property type="term" value="F:DNA binding"/>
    <property type="evidence" value="ECO:0007669"/>
    <property type="project" value="UniProtKB-KW"/>
</dbReference>
<sequence>MAWCHSHSWLLHNTQSLSLWKWRSFTLRFVGTRRRRSSIQSPNSLRFSPLISHKGYCNTFNRSFNSASTGVVSESGDAAAAAFYSKSEGVVSRDMLLASTLFKREEKTVNSNPSDGRVMLIDGTSIIYRAYYKLLAKLHHGHLSHADGNGDWVLTIFSALSLIIDVLMFIPSHVAVVFDHDGVSFGQTCNSSKESFKGKGLNFRHTLYPAYKSNRPPTPDTIVQGLQYLKASIKAMSIKVIEVPGVEADDVIGTLAVRSVDSGYKVRVVSPDKDFFQILSPSLRLLRIAPRGFDMISFGMEDFTEKYGSLQPSQFVDVISLVGDKSDNIPGVHGIGNVHAVQLITKFGTLENLLQCVDQVEEERIRKTRCMPLNGLESQYYQATLIENADQALLSKNLALLRSDLPLYMVPFATKDLPFHKPEDNGEKFTSLLTAISAYAEGFSADPIIRRAFYLWNKLENQNQVTETDITGKAELQEIMEMAVNFSLPFSSLNSKVIRHDQKIGGSFPSLTCTSAKSSNHITYAAQSISRRKSHKYFPTICAVLSEDIGVSSSQIDDLPVTVTTSGANDAGELKINVEASGAKTQAIFDEVFNKMVTAAQPIPGFRRVKGGKTPNIPRDILLEVLGPSKVYKQVIKKVINSTVAEYVEKEGLEVRKDLRVEQSFEDLEDAFEAGENFRFDAVIYLRK</sequence>
<dbReference type="EC" id="5.2.1.8" evidence="3"/>
<comment type="caution">
    <text evidence="12">The sequence shown here is derived from an EMBL/GenBank/DDBJ whole genome shotgun (WGS) entry which is preliminary data.</text>
</comment>
<evidence type="ECO:0000256" key="3">
    <source>
        <dbReference type="ARBA" id="ARBA00013194"/>
    </source>
</evidence>
<evidence type="ECO:0000256" key="7">
    <source>
        <dbReference type="ARBA" id="ARBA00023125"/>
    </source>
</evidence>
<dbReference type="SUPFAM" id="SSF47807">
    <property type="entry name" value="5' to 3' exonuclease, C-terminal subdomain"/>
    <property type="match status" value="1"/>
</dbReference>
<evidence type="ECO:0000256" key="1">
    <source>
        <dbReference type="ARBA" id="ARBA00000971"/>
    </source>
</evidence>
<dbReference type="PANTHER" id="PTHR42646:SF2">
    <property type="entry name" value="5'-3' EXONUCLEASE FAMILY PROTEIN"/>
    <property type="match status" value="1"/>
</dbReference>
<dbReference type="Gene3D" id="1.10.150.20">
    <property type="entry name" value="5' to 3' exonuclease, C-terminal subdomain"/>
    <property type="match status" value="1"/>
</dbReference>
<comment type="catalytic activity">
    <reaction evidence="1">
        <text>[protein]-peptidylproline (omega=180) = [protein]-peptidylproline (omega=0)</text>
        <dbReference type="Rhea" id="RHEA:16237"/>
        <dbReference type="Rhea" id="RHEA-COMP:10747"/>
        <dbReference type="Rhea" id="RHEA-COMP:10748"/>
        <dbReference type="ChEBI" id="CHEBI:83833"/>
        <dbReference type="ChEBI" id="CHEBI:83834"/>
        <dbReference type="EC" id="5.2.1.8"/>
    </reaction>
</comment>
<evidence type="ECO:0000256" key="9">
    <source>
        <dbReference type="ARBA" id="ARBA00023235"/>
    </source>
</evidence>
<dbReference type="InterPro" id="IPR008881">
    <property type="entry name" value="Trigger_fac_ribosome-bd_bac"/>
</dbReference>